<comment type="caution">
    <text evidence="10">The sequence shown here is derived from an EMBL/GenBank/DDBJ whole genome shotgun (WGS) entry which is preliminary data.</text>
</comment>
<dbReference type="SMART" id="SM00398">
    <property type="entry name" value="HMG"/>
    <property type="match status" value="1"/>
</dbReference>
<accession>A0A5J5D1X2</accession>
<keyword evidence="11" id="KW-1185">Reference proteome</keyword>
<feature type="region of interest" description="Disordered" evidence="8">
    <location>
        <begin position="253"/>
        <end position="306"/>
    </location>
</feature>
<evidence type="ECO:0000256" key="3">
    <source>
        <dbReference type="ARBA" id="ARBA00022454"/>
    </source>
</evidence>
<sequence length="704" mass="73864">MDLNFYSELSDGCAQNVDSEFLDTQAYGGYSEENKFTEGSDSYLTISGAGHPFLSAEQTFHTPSLGDEVFEIPPISLDPDPTLSISDGVSHYELTDGSDGTGRPSGSRSLVSNLVVEANDPSFASTFVNSGSQGLEQLNLGGMGQAGGGALLSSSALELGNSSGSHFSSSSPMTIDVQLGDISHGLLGSSQLSTINPSELALGLGGDNIGHLSETHEQPLSATPSPAGSLQDEDMDDFKRSVLVDSPMYLSSSLSHMSSHPAPTSLLSPATARRGGGKPATLASVTGVVGAKKGRKKKDPNEPQKPVSAYALFFRDTQAAIKGQNPNASFGEVSKIVASMWDSLAEEQKQVYKRKTEVAKKEYLKALAAYRANQLTQPATEEMETAPSPPPTVVSPTPAAIPFAGPQAIRPATTNLEENTITNICASNIILDVPERATRSRTGANKVSAPAVAVPPAQTITKIIIPKHMLQAGGHLVTVLPGGVRTLQPTLVVSGASRQPPPLQQMQNAPPPPRLQQMAPAPPPLQAKPREGSTTLGLPVSVTATPPPPLQIKIVPASLQGKEALPIIVPNTVAVSSTATTSAQSAPIVSVQVVNSTDMSGSTDDDEVTEVLHSEEEEMEVNGSSDAATMRSVCVRTGCNNPAVESDDWDKEYCSNECVATHCRCVESDIQGVVLDQESDHGEIKSSCYQSHQQNTCFSTINGC</sequence>
<keyword evidence="6 7" id="KW-0539">Nucleus</keyword>
<evidence type="ECO:0000256" key="7">
    <source>
        <dbReference type="PROSITE-ProRule" id="PRU00267"/>
    </source>
</evidence>
<feature type="region of interest" description="Disordered" evidence="8">
    <location>
        <begin position="496"/>
        <end position="532"/>
    </location>
</feature>
<evidence type="ECO:0000259" key="9">
    <source>
        <dbReference type="PROSITE" id="PS50118"/>
    </source>
</evidence>
<reference evidence="10 11" key="1">
    <citation type="submission" date="2019-08" db="EMBL/GenBank/DDBJ databases">
        <title>A chromosome-level genome assembly, high-density linkage maps, and genome scans reveal the genomic architecture of hybrid incompatibilities underlying speciation via character displacement in darters (Percidae: Etheostominae).</title>
        <authorList>
            <person name="Moran R.L."/>
            <person name="Catchen J.M."/>
            <person name="Fuller R.C."/>
        </authorList>
    </citation>
    <scope>NUCLEOTIDE SEQUENCE [LARGE SCALE GENOMIC DNA]</scope>
    <source>
        <strain evidence="10">EspeVRDwgs_2016</strain>
        <tissue evidence="10">Muscle</tissue>
    </source>
</reference>
<dbReference type="SUPFAM" id="SSF47095">
    <property type="entry name" value="HMG-box"/>
    <property type="match status" value="1"/>
</dbReference>
<dbReference type="InterPro" id="IPR036910">
    <property type="entry name" value="HMG_box_dom_sf"/>
</dbReference>
<comment type="subcellular location">
    <subcellularLocation>
        <location evidence="2">Chromosome</location>
    </subcellularLocation>
    <subcellularLocation>
        <location evidence="1">Nucleus</location>
    </subcellularLocation>
</comment>
<dbReference type="GO" id="GO:0005694">
    <property type="term" value="C:chromosome"/>
    <property type="evidence" value="ECO:0007669"/>
    <property type="project" value="UniProtKB-SubCell"/>
</dbReference>
<protein>
    <recommendedName>
        <fullName evidence="9">HMG box domain-containing protein</fullName>
    </recommendedName>
</protein>
<dbReference type="EMBL" id="VOFY01000012">
    <property type="protein sequence ID" value="KAA8587479.1"/>
    <property type="molecule type" value="Genomic_DNA"/>
</dbReference>
<evidence type="ECO:0000256" key="2">
    <source>
        <dbReference type="ARBA" id="ARBA00004286"/>
    </source>
</evidence>
<feature type="domain" description="HMG box" evidence="9">
    <location>
        <begin position="303"/>
        <end position="371"/>
    </location>
</feature>
<feature type="DNA-binding region" description="HMG box" evidence="7">
    <location>
        <begin position="303"/>
        <end position="371"/>
    </location>
</feature>
<dbReference type="PANTHER" id="PTHR45781">
    <property type="entry name" value="AGAP000281-PA"/>
    <property type="match status" value="1"/>
</dbReference>
<keyword evidence="5 7" id="KW-0238">DNA-binding</keyword>
<dbReference type="PROSITE" id="PS50118">
    <property type="entry name" value="HMG_BOX_2"/>
    <property type="match status" value="1"/>
</dbReference>
<feature type="compositionally biased region" description="Polar residues" evidence="8">
    <location>
        <begin position="218"/>
        <end position="228"/>
    </location>
</feature>
<evidence type="ECO:0000256" key="6">
    <source>
        <dbReference type="ARBA" id="ARBA00023242"/>
    </source>
</evidence>
<dbReference type="PRINTS" id="PR00886">
    <property type="entry name" value="HIGHMOBLTY12"/>
</dbReference>
<proteinExistence type="predicted"/>
<evidence type="ECO:0000256" key="8">
    <source>
        <dbReference type="SAM" id="MobiDB-lite"/>
    </source>
</evidence>
<evidence type="ECO:0000313" key="11">
    <source>
        <dbReference type="Proteomes" id="UP000327493"/>
    </source>
</evidence>
<dbReference type="Pfam" id="PF00505">
    <property type="entry name" value="HMG_box"/>
    <property type="match status" value="1"/>
</dbReference>
<evidence type="ECO:0000313" key="10">
    <source>
        <dbReference type="EMBL" id="KAA8587479.1"/>
    </source>
</evidence>
<evidence type="ECO:0000256" key="4">
    <source>
        <dbReference type="ARBA" id="ARBA00022553"/>
    </source>
</evidence>
<dbReference type="GO" id="GO:0005634">
    <property type="term" value="C:nucleus"/>
    <property type="evidence" value="ECO:0007669"/>
    <property type="project" value="UniProtKB-SubCell"/>
</dbReference>
<feature type="compositionally biased region" description="Pro residues" evidence="8">
    <location>
        <begin position="499"/>
        <end position="526"/>
    </location>
</feature>
<dbReference type="CDD" id="cd21995">
    <property type="entry name" value="HMG-box_TOX-like"/>
    <property type="match status" value="1"/>
</dbReference>
<keyword evidence="3" id="KW-0158">Chromosome</keyword>
<evidence type="ECO:0000256" key="5">
    <source>
        <dbReference type="ARBA" id="ARBA00023125"/>
    </source>
</evidence>
<feature type="region of interest" description="Disordered" evidence="8">
    <location>
        <begin position="86"/>
        <end position="108"/>
    </location>
</feature>
<dbReference type="GO" id="GO:0031490">
    <property type="term" value="F:chromatin DNA binding"/>
    <property type="evidence" value="ECO:0007669"/>
    <property type="project" value="TreeGrafter"/>
</dbReference>
<dbReference type="InterPro" id="IPR051365">
    <property type="entry name" value="TOX_HMG-box_domain"/>
</dbReference>
<organism evidence="10 11">
    <name type="scientific">Etheostoma spectabile</name>
    <name type="common">orangethroat darter</name>
    <dbReference type="NCBI Taxonomy" id="54343"/>
    <lineage>
        <taxon>Eukaryota</taxon>
        <taxon>Metazoa</taxon>
        <taxon>Chordata</taxon>
        <taxon>Craniata</taxon>
        <taxon>Vertebrata</taxon>
        <taxon>Euteleostomi</taxon>
        <taxon>Actinopterygii</taxon>
        <taxon>Neopterygii</taxon>
        <taxon>Teleostei</taxon>
        <taxon>Neoteleostei</taxon>
        <taxon>Acanthomorphata</taxon>
        <taxon>Eupercaria</taxon>
        <taxon>Perciformes</taxon>
        <taxon>Percoidei</taxon>
        <taxon>Percidae</taxon>
        <taxon>Etheostomatinae</taxon>
        <taxon>Etheostoma</taxon>
    </lineage>
</organism>
<gene>
    <name evidence="10" type="ORF">FQN60_016341</name>
</gene>
<evidence type="ECO:0000256" key="1">
    <source>
        <dbReference type="ARBA" id="ARBA00004123"/>
    </source>
</evidence>
<keyword evidence="4" id="KW-0597">Phosphoprotein</keyword>
<dbReference type="PANTHER" id="PTHR45781:SF2">
    <property type="entry name" value="TOX HIGH MOBILITY GROUP BOX FAMILY MEMBER 4"/>
    <property type="match status" value="1"/>
</dbReference>
<dbReference type="AlphaFoldDB" id="A0A5J5D1X2"/>
<feature type="region of interest" description="Disordered" evidence="8">
    <location>
        <begin position="206"/>
        <end position="233"/>
    </location>
</feature>
<name>A0A5J5D1X2_9PERO</name>
<dbReference type="Proteomes" id="UP000327493">
    <property type="component" value="Chromosome 12"/>
</dbReference>
<dbReference type="FunFam" id="1.10.30.10:FF:000005">
    <property type="entry name" value="TOX high mobility group box family member 3"/>
    <property type="match status" value="1"/>
</dbReference>
<dbReference type="Gene3D" id="1.10.30.10">
    <property type="entry name" value="High mobility group box domain"/>
    <property type="match status" value="1"/>
</dbReference>
<dbReference type="GO" id="GO:0006357">
    <property type="term" value="P:regulation of transcription by RNA polymerase II"/>
    <property type="evidence" value="ECO:0007669"/>
    <property type="project" value="TreeGrafter"/>
</dbReference>
<dbReference type="InterPro" id="IPR009071">
    <property type="entry name" value="HMG_box_dom"/>
</dbReference>